<evidence type="ECO:0000313" key="2">
    <source>
        <dbReference type="EMBL" id="KAG1896492.1"/>
    </source>
</evidence>
<keyword evidence="3" id="KW-1185">Reference proteome</keyword>
<sequence>MAISLAHHSGPSPADPQNIATCSSVDSYPSSSLKIPTSLYPKPGSGARVLLDQVYLPLISRLEIALFPQLRRAGTQDFAVLTQPFLTRNPSSPNVPFTVQLYCFRKDPHDELQEGDSLDTTLEPAKRHPRGTNPEWTLDAITNTLTRSRSQIHPTHVGDTGSRRIRMRYLSSCRSRFLLEISIANPLYSVGWKSVARKQ</sequence>
<accession>A0AAD4DZF9</accession>
<dbReference type="Proteomes" id="UP001195769">
    <property type="component" value="Unassembled WGS sequence"/>
</dbReference>
<dbReference type="GeneID" id="64661975"/>
<organism evidence="2 3">
    <name type="scientific">Suillus fuscotomentosus</name>
    <dbReference type="NCBI Taxonomy" id="1912939"/>
    <lineage>
        <taxon>Eukaryota</taxon>
        <taxon>Fungi</taxon>
        <taxon>Dikarya</taxon>
        <taxon>Basidiomycota</taxon>
        <taxon>Agaricomycotina</taxon>
        <taxon>Agaricomycetes</taxon>
        <taxon>Agaricomycetidae</taxon>
        <taxon>Boletales</taxon>
        <taxon>Suillineae</taxon>
        <taxon>Suillaceae</taxon>
        <taxon>Suillus</taxon>
    </lineage>
</organism>
<dbReference type="RefSeq" id="XP_041222068.1">
    <property type="nucleotide sequence ID" value="XM_041367677.1"/>
</dbReference>
<evidence type="ECO:0000313" key="3">
    <source>
        <dbReference type="Proteomes" id="UP001195769"/>
    </source>
</evidence>
<protein>
    <submittedName>
        <fullName evidence="2">Uncharacterized protein</fullName>
    </submittedName>
</protein>
<name>A0AAD4DZF9_9AGAM</name>
<comment type="caution">
    <text evidence="2">The sequence shown here is derived from an EMBL/GenBank/DDBJ whole genome shotgun (WGS) entry which is preliminary data.</text>
</comment>
<gene>
    <name evidence="2" type="ORF">F5891DRAFT_1193079</name>
</gene>
<feature type="region of interest" description="Disordered" evidence="1">
    <location>
        <begin position="113"/>
        <end position="135"/>
    </location>
</feature>
<reference evidence="2" key="1">
    <citation type="journal article" date="2020" name="New Phytol.">
        <title>Comparative genomics reveals dynamic genome evolution in host specialist ectomycorrhizal fungi.</title>
        <authorList>
            <person name="Lofgren L.A."/>
            <person name="Nguyen N.H."/>
            <person name="Vilgalys R."/>
            <person name="Ruytinx J."/>
            <person name="Liao H.L."/>
            <person name="Branco S."/>
            <person name="Kuo A."/>
            <person name="LaButti K."/>
            <person name="Lipzen A."/>
            <person name="Andreopoulos W."/>
            <person name="Pangilinan J."/>
            <person name="Riley R."/>
            <person name="Hundley H."/>
            <person name="Na H."/>
            <person name="Barry K."/>
            <person name="Grigoriev I.V."/>
            <person name="Stajich J.E."/>
            <person name="Kennedy P.G."/>
        </authorList>
    </citation>
    <scope>NUCLEOTIDE SEQUENCE</scope>
    <source>
        <strain evidence="2">FC203</strain>
    </source>
</reference>
<proteinExistence type="predicted"/>
<dbReference type="AlphaFoldDB" id="A0AAD4DZF9"/>
<dbReference type="EMBL" id="JABBWK010000055">
    <property type="protein sequence ID" value="KAG1896492.1"/>
    <property type="molecule type" value="Genomic_DNA"/>
</dbReference>
<evidence type="ECO:0000256" key="1">
    <source>
        <dbReference type="SAM" id="MobiDB-lite"/>
    </source>
</evidence>